<protein>
    <submittedName>
        <fullName evidence="1">Uncharacterized protein</fullName>
    </submittedName>
</protein>
<evidence type="ECO:0000313" key="2">
    <source>
        <dbReference type="Proteomes" id="UP000002945"/>
    </source>
</evidence>
<dbReference type="EMBL" id="ABIB01000003">
    <property type="protein sequence ID" value="EDP96861.1"/>
    <property type="molecule type" value="Genomic_DNA"/>
</dbReference>
<organism evidence="1 2">
    <name type="scientific">Kordia algicida OT-1</name>
    <dbReference type="NCBI Taxonomy" id="391587"/>
    <lineage>
        <taxon>Bacteria</taxon>
        <taxon>Pseudomonadati</taxon>
        <taxon>Bacteroidota</taxon>
        <taxon>Flavobacteriia</taxon>
        <taxon>Flavobacteriales</taxon>
        <taxon>Flavobacteriaceae</taxon>
        <taxon>Kordia</taxon>
    </lineage>
</organism>
<dbReference type="InterPro" id="IPR036514">
    <property type="entry name" value="SGNH_hydro_sf"/>
</dbReference>
<gene>
    <name evidence="1" type="ORF">KAOT1_16898</name>
</gene>
<keyword evidence="2" id="KW-1185">Reference proteome</keyword>
<reference evidence="1 2" key="1">
    <citation type="journal article" date="2011" name="J. Bacteriol.">
        <title>Genome sequence of the algicidal bacterium Kordia algicida OT-1.</title>
        <authorList>
            <person name="Lee H.S."/>
            <person name="Kang S.G."/>
            <person name="Kwon K.K."/>
            <person name="Lee J.H."/>
            <person name="Kim S.J."/>
        </authorList>
    </citation>
    <scope>NUCLEOTIDE SEQUENCE [LARGE SCALE GENOMIC DNA]</scope>
    <source>
        <strain evidence="1 2">OT-1</strain>
    </source>
</reference>
<dbReference type="Gene3D" id="2.60.120.260">
    <property type="entry name" value="Galactose-binding domain-like"/>
    <property type="match status" value="1"/>
</dbReference>
<dbReference type="Gene3D" id="3.40.50.1110">
    <property type="entry name" value="SGNH hydrolase"/>
    <property type="match status" value="1"/>
</dbReference>
<dbReference type="eggNOG" id="ENOG5033TIN">
    <property type="taxonomic scope" value="Bacteria"/>
</dbReference>
<dbReference type="AlphaFoldDB" id="A9DRY7"/>
<comment type="caution">
    <text evidence="1">The sequence shown here is derived from an EMBL/GenBank/DDBJ whole genome shotgun (WGS) entry which is preliminary data.</text>
</comment>
<dbReference type="HOGENOM" id="CLU_527635_0_0_10"/>
<sequence>MSDPKAQSYLEFNEGIKKMASSTTILTDSLIAQNDLTFDPTSGKLMDKVLKNLKQTEGNKLLIVGSSQMRVVQGEDIQDAYQNLVSRKIAALTNYNTYNLSIGGMKTPEKLIIAKKGIEATQATRLLISVTPWDCLADDVRPSIKKIESKNYQSKVKKLTEKVDETPTVESKPFPLNINDNITAVVDEAVTENIDIYNKRAAIKRWLNAEIIGTLLEIKEGVKKETIVNSSSPQYWRTLNQKLDNKSGWDQSIAKTGSKSLKITNENATSAKWLGDNIILEKPTDTFEFEGWSKAEGVSKAKLYCIDFQVIFEDGTSKWHYKGLTFKKGTHDWEKVKTRVRFDKKVKAIKPHVLLYGAFGTVWFDDLVAKPVYDDKVGENILPNPSFEEELKERPHVSYTYNDAEWKRIQENMFSVIDFLSTQKTAQPNVLLFTPFWHDKEKTAYPQKKKYNALVATIQQYCKEKNVVFVNASYILTKDNFGIYTKGSVRDKIDVLHFNADAHEKLAKYIIKELNL</sequence>
<dbReference type="GO" id="GO:0016788">
    <property type="term" value="F:hydrolase activity, acting on ester bonds"/>
    <property type="evidence" value="ECO:0007669"/>
    <property type="project" value="UniProtKB-ARBA"/>
</dbReference>
<accession>A9DRY7</accession>
<dbReference type="STRING" id="391587.KAOT1_16898"/>
<name>A9DRY7_9FLAO</name>
<dbReference type="Proteomes" id="UP000002945">
    <property type="component" value="Unassembled WGS sequence"/>
</dbReference>
<dbReference type="SUPFAM" id="SSF52266">
    <property type="entry name" value="SGNH hydrolase"/>
    <property type="match status" value="1"/>
</dbReference>
<evidence type="ECO:0000313" key="1">
    <source>
        <dbReference type="EMBL" id="EDP96861.1"/>
    </source>
</evidence>
<proteinExistence type="predicted"/>